<dbReference type="OrthoDB" id="6408474at2759"/>
<dbReference type="Proteomes" id="UP000675881">
    <property type="component" value="Chromosome 12"/>
</dbReference>
<dbReference type="EMBL" id="HG994591">
    <property type="protein sequence ID" value="CAF2814767.1"/>
    <property type="molecule type" value="Genomic_DNA"/>
</dbReference>
<accession>A0A7R8H1V5</accession>
<dbReference type="AlphaFoldDB" id="A0A7R8H1V5"/>
<sequence length="112" mass="12792">MQKHADREEKETVNSSYFSSEYGYGIGSSTYNQLNSQIRIQSTSTTINHHINFHIQPQQYNYNISHEERKSINSSSLVPLQGGNILNATSARGCTFYDPFIISKTNNTRNNR</sequence>
<protein>
    <submittedName>
        <fullName evidence="1">(salmon louse) hypothetical protein</fullName>
    </submittedName>
</protein>
<proteinExistence type="predicted"/>
<name>A0A7R8H1V5_LEPSM</name>
<evidence type="ECO:0000313" key="1">
    <source>
        <dbReference type="EMBL" id="CAF2814767.1"/>
    </source>
</evidence>
<gene>
    <name evidence="1" type="ORF">LSAA_3627</name>
</gene>
<evidence type="ECO:0000313" key="2">
    <source>
        <dbReference type="Proteomes" id="UP000675881"/>
    </source>
</evidence>
<keyword evidence="2" id="KW-1185">Reference proteome</keyword>
<reference evidence="1" key="1">
    <citation type="submission" date="2021-02" db="EMBL/GenBank/DDBJ databases">
        <authorList>
            <person name="Bekaert M."/>
        </authorList>
    </citation>
    <scope>NUCLEOTIDE SEQUENCE</scope>
    <source>
        <strain evidence="1">IoA-00</strain>
    </source>
</reference>
<organism evidence="1 2">
    <name type="scientific">Lepeophtheirus salmonis</name>
    <name type="common">Salmon louse</name>
    <name type="synonym">Caligus salmonis</name>
    <dbReference type="NCBI Taxonomy" id="72036"/>
    <lineage>
        <taxon>Eukaryota</taxon>
        <taxon>Metazoa</taxon>
        <taxon>Ecdysozoa</taxon>
        <taxon>Arthropoda</taxon>
        <taxon>Crustacea</taxon>
        <taxon>Multicrustacea</taxon>
        <taxon>Hexanauplia</taxon>
        <taxon>Copepoda</taxon>
        <taxon>Siphonostomatoida</taxon>
        <taxon>Caligidae</taxon>
        <taxon>Lepeophtheirus</taxon>
    </lineage>
</organism>